<dbReference type="Proteomes" id="UP001153954">
    <property type="component" value="Unassembled WGS sequence"/>
</dbReference>
<dbReference type="AlphaFoldDB" id="A0AAU9TDQ9"/>
<evidence type="ECO:0008006" key="3">
    <source>
        <dbReference type="Google" id="ProtNLM"/>
    </source>
</evidence>
<evidence type="ECO:0000313" key="1">
    <source>
        <dbReference type="EMBL" id="CAH2085210.1"/>
    </source>
</evidence>
<dbReference type="GO" id="GO:0005634">
    <property type="term" value="C:nucleus"/>
    <property type="evidence" value="ECO:0007669"/>
    <property type="project" value="TreeGrafter"/>
</dbReference>
<reference evidence="1" key="1">
    <citation type="submission" date="2022-03" db="EMBL/GenBank/DDBJ databases">
        <authorList>
            <person name="Tunstrom K."/>
        </authorList>
    </citation>
    <scope>NUCLEOTIDE SEQUENCE</scope>
</reference>
<dbReference type="InterPro" id="IPR050863">
    <property type="entry name" value="CenT-Element_Derived"/>
</dbReference>
<dbReference type="GO" id="GO:0003677">
    <property type="term" value="F:DNA binding"/>
    <property type="evidence" value="ECO:0007669"/>
    <property type="project" value="TreeGrafter"/>
</dbReference>
<evidence type="ECO:0000313" key="2">
    <source>
        <dbReference type="Proteomes" id="UP001153954"/>
    </source>
</evidence>
<keyword evidence="2" id="KW-1185">Reference proteome</keyword>
<protein>
    <recommendedName>
        <fullName evidence="3">Transposase</fullName>
    </recommendedName>
</protein>
<dbReference type="PANTHER" id="PTHR19303">
    <property type="entry name" value="TRANSPOSON"/>
    <property type="match status" value="1"/>
</dbReference>
<accession>A0AAU9TDQ9</accession>
<name>A0AAU9TDQ9_EUPED</name>
<organism evidence="1 2">
    <name type="scientific">Euphydryas editha</name>
    <name type="common">Edith's checkerspot</name>
    <dbReference type="NCBI Taxonomy" id="104508"/>
    <lineage>
        <taxon>Eukaryota</taxon>
        <taxon>Metazoa</taxon>
        <taxon>Ecdysozoa</taxon>
        <taxon>Arthropoda</taxon>
        <taxon>Hexapoda</taxon>
        <taxon>Insecta</taxon>
        <taxon>Pterygota</taxon>
        <taxon>Neoptera</taxon>
        <taxon>Endopterygota</taxon>
        <taxon>Lepidoptera</taxon>
        <taxon>Glossata</taxon>
        <taxon>Ditrysia</taxon>
        <taxon>Papilionoidea</taxon>
        <taxon>Nymphalidae</taxon>
        <taxon>Nymphalinae</taxon>
        <taxon>Euphydryas</taxon>
    </lineage>
</organism>
<proteinExistence type="predicted"/>
<gene>
    <name evidence="1" type="ORF">EEDITHA_LOCUS1712</name>
</gene>
<dbReference type="EMBL" id="CAKOGL010000004">
    <property type="protein sequence ID" value="CAH2085210.1"/>
    <property type="molecule type" value="Genomic_DNA"/>
</dbReference>
<dbReference type="PANTHER" id="PTHR19303:SF71">
    <property type="entry name" value="ZINC FINGER PHD-TYPE DOMAIN-CONTAINING PROTEIN"/>
    <property type="match status" value="1"/>
</dbReference>
<comment type="caution">
    <text evidence="1">The sequence shown here is derived from an EMBL/GenBank/DDBJ whole genome shotgun (WGS) entry which is preliminary data.</text>
</comment>
<sequence>MRHLKKGSAKKILGRFVPVFTEAQELELVNYIFHMDSIFYGLTKKEFLALVFQYAEKNKIKNPFKGNTAGEDWYVGFRVRHPDITLRKSEPTSVARARGFNRPQVERFFDLLEQEFRKHSIDATRIYNMDETCVQTSKPPRVLSRAGKKQVGIISSVERGKLTTVICCCNAAGSFIPPFMIFGRKRMVGRLLDGAPPGTRATCSDIMAG</sequence>